<keyword evidence="2" id="KW-0520">NAD</keyword>
<evidence type="ECO:0000259" key="4">
    <source>
        <dbReference type="Pfam" id="PF01370"/>
    </source>
</evidence>
<evidence type="ECO:0000256" key="1">
    <source>
        <dbReference type="ARBA" id="ARBA00007637"/>
    </source>
</evidence>
<name>A0ABR2YU39_9CHLO</name>
<comment type="similarity">
    <text evidence="1">Belongs to the NAD(P)-dependent epimerase/dehydratase family.</text>
</comment>
<gene>
    <name evidence="5" type="ORF">WJX75_001963</name>
</gene>
<feature type="region of interest" description="Disordered" evidence="3">
    <location>
        <begin position="258"/>
        <end position="281"/>
    </location>
</feature>
<dbReference type="EMBL" id="JALJOT010000005">
    <property type="protein sequence ID" value="KAK9914890.1"/>
    <property type="molecule type" value="Genomic_DNA"/>
</dbReference>
<protein>
    <recommendedName>
        <fullName evidence="4">NAD-dependent epimerase/dehydratase domain-containing protein</fullName>
    </recommendedName>
</protein>
<proteinExistence type="inferred from homology"/>
<dbReference type="Pfam" id="PF01370">
    <property type="entry name" value="Epimerase"/>
    <property type="match status" value="1"/>
</dbReference>
<comment type="caution">
    <text evidence="5">The sequence shown here is derived from an EMBL/GenBank/DDBJ whole genome shotgun (WGS) entry which is preliminary data.</text>
</comment>
<evidence type="ECO:0000256" key="3">
    <source>
        <dbReference type="SAM" id="MobiDB-lite"/>
    </source>
</evidence>
<dbReference type="InterPro" id="IPR036291">
    <property type="entry name" value="NAD(P)-bd_dom_sf"/>
</dbReference>
<reference evidence="5 6" key="1">
    <citation type="journal article" date="2024" name="Nat. Commun.">
        <title>Phylogenomics reveals the evolutionary origins of lichenization in chlorophyte algae.</title>
        <authorList>
            <person name="Puginier C."/>
            <person name="Libourel C."/>
            <person name="Otte J."/>
            <person name="Skaloud P."/>
            <person name="Haon M."/>
            <person name="Grisel S."/>
            <person name="Petersen M."/>
            <person name="Berrin J.G."/>
            <person name="Delaux P.M."/>
            <person name="Dal Grande F."/>
            <person name="Keller J."/>
        </authorList>
    </citation>
    <scope>NUCLEOTIDE SEQUENCE [LARGE SCALE GENOMIC DNA]</scope>
    <source>
        <strain evidence="5 6">SAG 216-7</strain>
    </source>
</reference>
<dbReference type="SUPFAM" id="SSF51735">
    <property type="entry name" value="NAD(P)-binding Rossmann-fold domains"/>
    <property type="match status" value="1"/>
</dbReference>
<feature type="region of interest" description="Disordered" evidence="3">
    <location>
        <begin position="301"/>
        <end position="326"/>
    </location>
</feature>
<evidence type="ECO:0000256" key="2">
    <source>
        <dbReference type="ARBA" id="ARBA00023027"/>
    </source>
</evidence>
<feature type="domain" description="NAD-dependent epimerase/dehydratase" evidence="4">
    <location>
        <begin position="20"/>
        <end position="237"/>
    </location>
</feature>
<dbReference type="Proteomes" id="UP001491310">
    <property type="component" value="Unassembled WGS sequence"/>
</dbReference>
<sequence>MGIPGNETKNTAPRLFVFGLGFTGKGLAKLTLERGWQVAGTCRSPESSRKMFQYEGIQAFPFDPNRATALSAQAVDILHSSTHILSCVPPADGTNTDPVLATVGSELQNCASVLGVAKWVGYLSSTGVYGDWQGDWVDEESELRATQGKGYARILAEAAWKELWVDHKVPVHTFRLGGIYGPGRSALNAVALQPDMASGNQRRRAMQRFTSRCHVYDICQALMASMERPRPGAVYNVVDDDPASRAVVIAYAEQLITGRPAAETPEPSSTDAAMPRPHLEEKRATTFAFNFKTVDRPEIVQKQRPGHPPAPGCDCAVHKANAEREA</sequence>
<dbReference type="InterPro" id="IPR001509">
    <property type="entry name" value="Epimerase_deHydtase"/>
</dbReference>
<accession>A0ABR2YU39</accession>
<feature type="compositionally biased region" description="Basic and acidic residues" evidence="3">
    <location>
        <begin position="316"/>
        <end position="326"/>
    </location>
</feature>
<keyword evidence="6" id="KW-1185">Reference proteome</keyword>
<evidence type="ECO:0000313" key="5">
    <source>
        <dbReference type="EMBL" id="KAK9914890.1"/>
    </source>
</evidence>
<evidence type="ECO:0000313" key="6">
    <source>
        <dbReference type="Proteomes" id="UP001491310"/>
    </source>
</evidence>
<dbReference type="Gene3D" id="3.40.50.720">
    <property type="entry name" value="NAD(P)-binding Rossmann-like Domain"/>
    <property type="match status" value="1"/>
</dbReference>
<dbReference type="PANTHER" id="PTHR43574">
    <property type="entry name" value="EPIMERASE-RELATED"/>
    <property type="match status" value="1"/>
</dbReference>
<organism evidence="5 6">
    <name type="scientific">Coccomyxa subellipsoidea</name>
    <dbReference type="NCBI Taxonomy" id="248742"/>
    <lineage>
        <taxon>Eukaryota</taxon>
        <taxon>Viridiplantae</taxon>
        <taxon>Chlorophyta</taxon>
        <taxon>core chlorophytes</taxon>
        <taxon>Trebouxiophyceae</taxon>
        <taxon>Trebouxiophyceae incertae sedis</taxon>
        <taxon>Coccomyxaceae</taxon>
        <taxon>Coccomyxa</taxon>
    </lineage>
</organism>